<dbReference type="Proteomes" id="UP000556026">
    <property type="component" value="Unassembled WGS sequence"/>
</dbReference>
<gene>
    <name evidence="1" type="ORF">GMST_42600</name>
</gene>
<evidence type="ECO:0000313" key="2">
    <source>
        <dbReference type="Proteomes" id="UP000556026"/>
    </source>
</evidence>
<keyword evidence="2" id="KW-1185">Reference proteome</keyword>
<comment type="caution">
    <text evidence="1">The sequence shown here is derived from an EMBL/GenBank/DDBJ whole genome shotgun (WGS) entry which is preliminary data.</text>
</comment>
<dbReference type="EMBL" id="BLXX01000023">
    <property type="protein sequence ID" value="GFO61935.1"/>
    <property type="molecule type" value="Genomic_DNA"/>
</dbReference>
<proteinExistence type="predicted"/>
<name>A0A6V8MPF1_9BACT</name>
<reference evidence="2" key="1">
    <citation type="submission" date="2020-06" db="EMBL/GenBank/DDBJ databases">
        <title>Draft genomic sequence of Geomonas sp. Red330.</title>
        <authorList>
            <person name="Itoh H."/>
            <person name="Zhenxing X."/>
            <person name="Ushijima N."/>
            <person name="Masuda Y."/>
            <person name="Shiratori Y."/>
            <person name="Senoo K."/>
        </authorList>
    </citation>
    <scope>NUCLEOTIDE SEQUENCE [LARGE SCALE GENOMIC DNA]</scope>
    <source>
        <strain evidence="2">Red330</strain>
    </source>
</reference>
<protein>
    <submittedName>
        <fullName evidence="1">Uncharacterized protein</fullName>
    </submittedName>
</protein>
<evidence type="ECO:0000313" key="1">
    <source>
        <dbReference type="EMBL" id="GFO61935.1"/>
    </source>
</evidence>
<dbReference type="RefSeq" id="WP_183356721.1">
    <property type="nucleotide sequence ID" value="NZ_BLXX01000023.1"/>
</dbReference>
<sequence>MDNSQRLRDALALALADDDFMGNSTKVRKAVEALTPKSTVTATFKRLQGNALGDYALKKENGVAGYNNETKAQKVKEYVHDRFKSYMVDPRTSVEATKLFNAAYPEPVPQSDGQGHAA</sequence>
<accession>A0A6V8MPF1</accession>
<organism evidence="1 2">
    <name type="scientific">Geomonas silvestris</name>
    <dbReference type="NCBI Taxonomy" id="2740184"/>
    <lineage>
        <taxon>Bacteria</taxon>
        <taxon>Pseudomonadati</taxon>
        <taxon>Thermodesulfobacteriota</taxon>
        <taxon>Desulfuromonadia</taxon>
        <taxon>Geobacterales</taxon>
        <taxon>Geobacteraceae</taxon>
        <taxon>Geomonas</taxon>
    </lineage>
</organism>
<dbReference type="AlphaFoldDB" id="A0A6V8MPF1"/>